<feature type="non-terminal residue" evidence="2">
    <location>
        <position position="97"/>
    </location>
</feature>
<evidence type="ECO:0000256" key="1">
    <source>
        <dbReference type="SAM" id="MobiDB-lite"/>
    </source>
</evidence>
<accession>A0A699SIU0</accession>
<dbReference type="EMBL" id="BKCJ011166707">
    <property type="protein sequence ID" value="GFC97542.1"/>
    <property type="molecule type" value="Genomic_DNA"/>
</dbReference>
<comment type="caution">
    <text evidence="2">The sequence shown here is derived from an EMBL/GenBank/DDBJ whole genome shotgun (WGS) entry which is preliminary data.</text>
</comment>
<name>A0A699SIU0_TANCI</name>
<feature type="non-terminal residue" evidence="2">
    <location>
        <position position="1"/>
    </location>
</feature>
<feature type="region of interest" description="Disordered" evidence="1">
    <location>
        <begin position="36"/>
        <end position="85"/>
    </location>
</feature>
<dbReference type="AlphaFoldDB" id="A0A699SIU0"/>
<gene>
    <name evidence="2" type="ORF">Tci_869512</name>
</gene>
<reference evidence="2" key="1">
    <citation type="journal article" date="2019" name="Sci. Rep.">
        <title>Draft genome of Tanacetum cinerariifolium, the natural source of mosquito coil.</title>
        <authorList>
            <person name="Yamashiro T."/>
            <person name="Shiraishi A."/>
            <person name="Satake H."/>
            <person name="Nakayama K."/>
        </authorList>
    </citation>
    <scope>NUCLEOTIDE SEQUENCE</scope>
</reference>
<sequence length="97" mass="10832">RDNVSANSWFSQVIQASLDFVMEGRISWYDDEIKNGGINGQKTGNGVNSDAKEVPETAVEEEGQEENNADEESLEKTGDNSEDPFNIYMLLKKNNDN</sequence>
<organism evidence="2">
    <name type="scientific">Tanacetum cinerariifolium</name>
    <name type="common">Dalmatian daisy</name>
    <name type="synonym">Chrysanthemum cinerariifolium</name>
    <dbReference type="NCBI Taxonomy" id="118510"/>
    <lineage>
        <taxon>Eukaryota</taxon>
        <taxon>Viridiplantae</taxon>
        <taxon>Streptophyta</taxon>
        <taxon>Embryophyta</taxon>
        <taxon>Tracheophyta</taxon>
        <taxon>Spermatophyta</taxon>
        <taxon>Magnoliopsida</taxon>
        <taxon>eudicotyledons</taxon>
        <taxon>Gunneridae</taxon>
        <taxon>Pentapetalae</taxon>
        <taxon>asterids</taxon>
        <taxon>campanulids</taxon>
        <taxon>Asterales</taxon>
        <taxon>Asteraceae</taxon>
        <taxon>Asteroideae</taxon>
        <taxon>Anthemideae</taxon>
        <taxon>Anthemidinae</taxon>
        <taxon>Tanacetum</taxon>
    </lineage>
</organism>
<evidence type="ECO:0000313" key="2">
    <source>
        <dbReference type="EMBL" id="GFC97542.1"/>
    </source>
</evidence>
<protein>
    <submittedName>
        <fullName evidence="2">Nucleotide-binding alpha-beta plait domain-containing protein</fullName>
    </submittedName>
</protein>
<proteinExistence type="predicted"/>
<feature type="compositionally biased region" description="Acidic residues" evidence="1">
    <location>
        <begin position="58"/>
        <end position="73"/>
    </location>
</feature>